<dbReference type="Proteomes" id="UP000466794">
    <property type="component" value="Unassembled WGS sequence"/>
</dbReference>
<evidence type="ECO:0000256" key="1">
    <source>
        <dbReference type="SAM" id="Phobius"/>
    </source>
</evidence>
<name>A0A7K1VB13_9NOCA</name>
<dbReference type="EMBL" id="WRPP01000016">
    <property type="protein sequence ID" value="MVU83843.1"/>
    <property type="molecule type" value="Genomic_DNA"/>
</dbReference>
<reference evidence="2 3" key="1">
    <citation type="submission" date="2019-12" db="EMBL/GenBank/DDBJ databases">
        <title>Nocardia sp. nov. ET3-3 isolated from soil.</title>
        <authorList>
            <person name="Kanchanasin P."/>
            <person name="Tanasupawat S."/>
            <person name="Yuki M."/>
            <person name="Kudo T."/>
        </authorList>
    </citation>
    <scope>NUCLEOTIDE SEQUENCE [LARGE SCALE GENOMIC DNA]</scope>
    <source>
        <strain evidence="2 3">ET3-3</strain>
    </source>
</reference>
<evidence type="ECO:0000313" key="2">
    <source>
        <dbReference type="EMBL" id="MVU83843.1"/>
    </source>
</evidence>
<keyword evidence="1" id="KW-0812">Transmembrane</keyword>
<organism evidence="2 3">
    <name type="scientific">Nocardia terrae</name>
    <dbReference type="NCBI Taxonomy" id="2675851"/>
    <lineage>
        <taxon>Bacteria</taxon>
        <taxon>Bacillati</taxon>
        <taxon>Actinomycetota</taxon>
        <taxon>Actinomycetes</taxon>
        <taxon>Mycobacteriales</taxon>
        <taxon>Nocardiaceae</taxon>
        <taxon>Nocardia</taxon>
    </lineage>
</organism>
<evidence type="ECO:0000313" key="3">
    <source>
        <dbReference type="Proteomes" id="UP000466794"/>
    </source>
</evidence>
<evidence type="ECO:0008006" key="4">
    <source>
        <dbReference type="Google" id="ProtNLM"/>
    </source>
</evidence>
<feature type="transmembrane region" description="Helical" evidence="1">
    <location>
        <begin position="6"/>
        <end position="25"/>
    </location>
</feature>
<protein>
    <recommendedName>
        <fullName evidence="4">Secreted protein</fullName>
    </recommendedName>
</protein>
<gene>
    <name evidence="2" type="ORF">GPX89_42275</name>
</gene>
<comment type="caution">
    <text evidence="2">The sequence shown here is derived from an EMBL/GenBank/DDBJ whole genome shotgun (WGS) entry which is preliminary data.</text>
</comment>
<dbReference type="AlphaFoldDB" id="A0A7K1VB13"/>
<keyword evidence="1" id="KW-0472">Membrane</keyword>
<keyword evidence="1" id="KW-1133">Transmembrane helix</keyword>
<sequence length="130" mass="14724">MVSQIVTIAGVLVGAVSSYVATYVLTRQRNRYELSTRWDSRKLDAYEAYVDKVRANISAAWTLYHAYRSEDQHPDPRTEEELRALLSETGGERSRAFERIMLLGGDDVVETAHHLNAVVAELVWRAGLSR</sequence>
<accession>A0A7K1VB13</accession>
<proteinExistence type="predicted"/>
<keyword evidence="3" id="KW-1185">Reference proteome</keyword>